<proteinExistence type="predicted"/>
<gene>
    <name evidence="2" type="ORF">ACFFQA_16910</name>
</gene>
<evidence type="ECO:0000313" key="3">
    <source>
        <dbReference type="Proteomes" id="UP001589693"/>
    </source>
</evidence>
<dbReference type="Proteomes" id="UP001589693">
    <property type="component" value="Unassembled WGS sequence"/>
</dbReference>
<reference evidence="2 3" key="1">
    <citation type="submission" date="2024-09" db="EMBL/GenBank/DDBJ databases">
        <authorList>
            <person name="Sun Q."/>
            <person name="Mori K."/>
        </authorList>
    </citation>
    <scope>NUCLEOTIDE SEQUENCE [LARGE SCALE GENOMIC DNA]</scope>
    <source>
        <strain evidence="2 3">TBRC 7907</strain>
    </source>
</reference>
<dbReference type="RefSeq" id="WP_377852918.1">
    <property type="nucleotide sequence ID" value="NZ_JBHLZU010000014.1"/>
</dbReference>
<evidence type="ECO:0000256" key="1">
    <source>
        <dbReference type="SAM" id="MobiDB-lite"/>
    </source>
</evidence>
<protein>
    <submittedName>
        <fullName evidence="2">Uncharacterized protein</fullName>
    </submittedName>
</protein>
<feature type="region of interest" description="Disordered" evidence="1">
    <location>
        <begin position="22"/>
        <end position="42"/>
    </location>
</feature>
<evidence type="ECO:0000313" key="2">
    <source>
        <dbReference type="EMBL" id="MFB9905615.1"/>
    </source>
</evidence>
<keyword evidence="3" id="KW-1185">Reference proteome</keyword>
<sequence>MAEITLDLAALVQHSAKACDDVPELAHDPPSTSPDGQRANGH</sequence>
<comment type="caution">
    <text evidence="2">The sequence shown here is derived from an EMBL/GenBank/DDBJ whole genome shotgun (WGS) entry which is preliminary data.</text>
</comment>
<accession>A0ABV5ZXI5</accession>
<organism evidence="2 3">
    <name type="scientific">Allokutzneria oryzae</name>
    <dbReference type="NCBI Taxonomy" id="1378989"/>
    <lineage>
        <taxon>Bacteria</taxon>
        <taxon>Bacillati</taxon>
        <taxon>Actinomycetota</taxon>
        <taxon>Actinomycetes</taxon>
        <taxon>Pseudonocardiales</taxon>
        <taxon>Pseudonocardiaceae</taxon>
        <taxon>Allokutzneria</taxon>
    </lineage>
</organism>
<name>A0ABV5ZXI5_9PSEU</name>
<dbReference type="EMBL" id="JBHLZU010000014">
    <property type="protein sequence ID" value="MFB9905615.1"/>
    <property type="molecule type" value="Genomic_DNA"/>
</dbReference>